<dbReference type="InterPro" id="IPR038763">
    <property type="entry name" value="DHH_sf"/>
</dbReference>
<evidence type="ECO:0000259" key="2">
    <source>
        <dbReference type="Pfam" id="PF02272"/>
    </source>
</evidence>
<dbReference type="RefSeq" id="WP_203626063.1">
    <property type="nucleotide sequence ID" value="NZ_BOLQ01000002.1"/>
</dbReference>
<dbReference type="SUPFAM" id="SSF64182">
    <property type="entry name" value="DHH phosphoesterases"/>
    <property type="match status" value="1"/>
</dbReference>
<dbReference type="GO" id="GO:0008441">
    <property type="term" value="F:3'(2'),5'-bisphosphate nucleotidase activity"/>
    <property type="evidence" value="ECO:0007669"/>
    <property type="project" value="UniProtKB-EC"/>
</dbReference>
<name>A0ABW4CDW0_9LACO</name>
<proteinExistence type="predicted"/>
<evidence type="ECO:0000259" key="1">
    <source>
        <dbReference type="Pfam" id="PF01368"/>
    </source>
</evidence>
<keyword evidence="4" id="KW-1185">Reference proteome</keyword>
<accession>A0ABW4CDW0</accession>
<reference evidence="4" key="1">
    <citation type="journal article" date="2019" name="Int. J. Syst. Evol. Microbiol.">
        <title>The Global Catalogue of Microorganisms (GCM) 10K type strain sequencing project: providing services to taxonomists for standard genome sequencing and annotation.</title>
        <authorList>
            <consortium name="The Broad Institute Genomics Platform"/>
            <consortium name="The Broad Institute Genome Sequencing Center for Infectious Disease"/>
            <person name="Wu L."/>
            <person name="Ma J."/>
        </authorList>
    </citation>
    <scope>NUCLEOTIDE SEQUENCE [LARGE SCALE GENOMIC DNA]</scope>
    <source>
        <strain evidence="4">CCM 8980</strain>
    </source>
</reference>
<organism evidence="3 4">
    <name type="scientific">Lacticaseibacillus mingshuiensis</name>
    <dbReference type="NCBI Taxonomy" id="2799574"/>
    <lineage>
        <taxon>Bacteria</taxon>
        <taxon>Bacillati</taxon>
        <taxon>Bacillota</taxon>
        <taxon>Bacilli</taxon>
        <taxon>Lactobacillales</taxon>
        <taxon>Lactobacillaceae</taxon>
        <taxon>Lacticaseibacillus</taxon>
    </lineage>
</organism>
<dbReference type="PANTHER" id="PTHR47618">
    <property type="entry name" value="BIFUNCTIONAL OLIGORIBONUCLEASE AND PAP PHOSPHATASE NRNA"/>
    <property type="match status" value="1"/>
</dbReference>
<dbReference type="InterPro" id="IPR051319">
    <property type="entry name" value="Oligoribo/pAp-PDE_c-di-AMP_PDE"/>
</dbReference>
<dbReference type="InterPro" id="IPR003156">
    <property type="entry name" value="DHHA1_dom"/>
</dbReference>
<dbReference type="Pfam" id="PF02272">
    <property type="entry name" value="DHHA1"/>
    <property type="match status" value="1"/>
</dbReference>
<dbReference type="PANTHER" id="PTHR47618:SF1">
    <property type="entry name" value="BIFUNCTIONAL OLIGORIBONUCLEASE AND PAP PHOSPHATASE NRNA"/>
    <property type="match status" value="1"/>
</dbReference>
<feature type="domain" description="DHHA1" evidence="2">
    <location>
        <begin position="227"/>
        <end position="311"/>
    </location>
</feature>
<protein>
    <submittedName>
        <fullName evidence="3">Bifunctional oligoribonuclease/PAP phosphatase NrnA</fullName>
        <ecNumber evidence="3">3.1.3.7</ecNumber>
    </submittedName>
</protein>
<dbReference type="Gene3D" id="3.10.310.30">
    <property type="match status" value="1"/>
</dbReference>
<dbReference type="EMBL" id="JBHTOC010000002">
    <property type="protein sequence ID" value="MFD1428977.1"/>
    <property type="molecule type" value="Genomic_DNA"/>
</dbReference>
<dbReference type="Proteomes" id="UP001597196">
    <property type="component" value="Unassembled WGS sequence"/>
</dbReference>
<dbReference type="InterPro" id="IPR001667">
    <property type="entry name" value="DDH_dom"/>
</dbReference>
<keyword evidence="3" id="KW-0378">Hydrolase</keyword>
<dbReference type="Pfam" id="PF01368">
    <property type="entry name" value="DHH"/>
    <property type="match status" value="1"/>
</dbReference>
<comment type="caution">
    <text evidence="3">The sequence shown here is derived from an EMBL/GenBank/DDBJ whole genome shotgun (WGS) entry which is preliminary data.</text>
</comment>
<dbReference type="Gene3D" id="3.90.1640.10">
    <property type="entry name" value="inorganic pyrophosphatase (n-terminal core)"/>
    <property type="match status" value="1"/>
</dbReference>
<evidence type="ECO:0000313" key="4">
    <source>
        <dbReference type="Proteomes" id="UP001597196"/>
    </source>
</evidence>
<sequence length="320" mass="34556">MIQQEILSEIQKYDTIIIHRHINPDPDALGSQIGLAEILRASFPAKHIYQVGSEVGDLAWFGQEQVIADDLYQDALVIVTDTADTPRVSDDRFTTGKMLIKIDHHPNDDPYAKINWVDNDASSASELIFDLVAASDGLLTVNAAAARMLYGGIVGDTGRFLYNNTTPHTFQVAAELIKQDFDPAKVNNQMNSLTLAQARLQSYVFDHLTVTPAGAASVVIPQTTIQGLGLADDEVSAAVGTPGRLAEVQSWLEFVEKKDGTYRVHLRSKGPIINELAKAHNGGGHPLASGANAQDQAEIDEMIAALAALVETYQKAGQNG</sequence>
<evidence type="ECO:0000313" key="3">
    <source>
        <dbReference type="EMBL" id="MFD1428977.1"/>
    </source>
</evidence>
<dbReference type="EC" id="3.1.3.7" evidence="3"/>
<gene>
    <name evidence="3" type="ORF">ACFQ4P_01780</name>
</gene>
<feature type="domain" description="DDH" evidence="1">
    <location>
        <begin position="16"/>
        <end position="153"/>
    </location>
</feature>